<feature type="transmembrane region" description="Helical" evidence="7">
    <location>
        <begin position="12"/>
        <end position="30"/>
    </location>
</feature>
<gene>
    <name evidence="8" type="ORF">FHW12_000757</name>
</gene>
<dbReference type="Pfam" id="PF07681">
    <property type="entry name" value="DoxX"/>
    <property type="match status" value="1"/>
</dbReference>
<evidence type="ECO:0000256" key="6">
    <source>
        <dbReference type="ARBA" id="ARBA00023136"/>
    </source>
</evidence>
<dbReference type="InterPro" id="IPR051907">
    <property type="entry name" value="DoxX-like_oxidoreductase"/>
</dbReference>
<dbReference type="GO" id="GO:0005886">
    <property type="term" value="C:plasma membrane"/>
    <property type="evidence" value="ECO:0007669"/>
    <property type="project" value="UniProtKB-SubCell"/>
</dbReference>
<dbReference type="AlphaFoldDB" id="A0A839EW04"/>
<accession>A0A839EW04</accession>
<dbReference type="EMBL" id="JACGXL010000001">
    <property type="protein sequence ID" value="MBA8886566.1"/>
    <property type="molecule type" value="Genomic_DNA"/>
</dbReference>
<keyword evidence="3" id="KW-1003">Cell membrane</keyword>
<evidence type="ECO:0000256" key="2">
    <source>
        <dbReference type="ARBA" id="ARBA00006679"/>
    </source>
</evidence>
<sequence length="137" mass="15173">MIDRLIERYRDALILVARILLMALFIISGFGKLIDFDGTVHYMEYVHAPMPAVSATIATIMEFAVGVAVLFGFQVRLLALVLMVFVAGTAIIGHPFWTMEAAERSLNQVHFLKNMSIMGGLLLLAITGAGRYSLTRR</sequence>
<evidence type="ECO:0000256" key="4">
    <source>
        <dbReference type="ARBA" id="ARBA00022692"/>
    </source>
</evidence>
<keyword evidence="6 7" id="KW-0472">Membrane</keyword>
<proteinExistence type="inferred from homology"/>
<organism evidence="8 9">
    <name type="scientific">Dokdonella fugitiva</name>
    <dbReference type="NCBI Taxonomy" id="328517"/>
    <lineage>
        <taxon>Bacteria</taxon>
        <taxon>Pseudomonadati</taxon>
        <taxon>Pseudomonadota</taxon>
        <taxon>Gammaproteobacteria</taxon>
        <taxon>Lysobacterales</taxon>
        <taxon>Rhodanobacteraceae</taxon>
        <taxon>Dokdonella</taxon>
    </lineage>
</organism>
<name>A0A839EW04_9GAMM</name>
<feature type="transmembrane region" description="Helical" evidence="7">
    <location>
        <begin position="117"/>
        <end position="134"/>
    </location>
</feature>
<protein>
    <submittedName>
        <fullName evidence="8">Putative oxidoreductase</fullName>
    </submittedName>
</protein>
<evidence type="ECO:0000256" key="7">
    <source>
        <dbReference type="SAM" id="Phobius"/>
    </source>
</evidence>
<reference evidence="8 9" key="1">
    <citation type="submission" date="2020-07" db="EMBL/GenBank/DDBJ databases">
        <title>Genomic Encyclopedia of Type Strains, Phase IV (KMG-V): Genome sequencing to study the core and pangenomes of soil and plant-associated prokaryotes.</title>
        <authorList>
            <person name="Whitman W."/>
        </authorList>
    </citation>
    <scope>NUCLEOTIDE SEQUENCE [LARGE SCALE GENOMIC DNA]</scope>
    <source>
        <strain evidence="8 9">RH2WT43</strain>
    </source>
</reference>
<comment type="subcellular location">
    <subcellularLocation>
        <location evidence="1">Cell membrane</location>
        <topology evidence="1">Multi-pass membrane protein</topology>
    </subcellularLocation>
</comment>
<keyword evidence="9" id="KW-1185">Reference proteome</keyword>
<feature type="transmembrane region" description="Helical" evidence="7">
    <location>
        <begin position="50"/>
        <end position="70"/>
    </location>
</feature>
<feature type="transmembrane region" description="Helical" evidence="7">
    <location>
        <begin position="77"/>
        <end position="97"/>
    </location>
</feature>
<dbReference type="PANTHER" id="PTHR33452">
    <property type="entry name" value="OXIDOREDUCTASE CATD-RELATED"/>
    <property type="match status" value="1"/>
</dbReference>
<evidence type="ECO:0000256" key="5">
    <source>
        <dbReference type="ARBA" id="ARBA00022989"/>
    </source>
</evidence>
<evidence type="ECO:0000256" key="1">
    <source>
        <dbReference type="ARBA" id="ARBA00004651"/>
    </source>
</evidence>
<comment type="caution">
    <text evidence="8">The sequence shown here is derived from an EMBL/GenBank/DDBJ whole genome shotgun (WGS) entry which is preliminary data.</text>
</comment>
<comment type="similarity">
    <text evidence="2">Belongs to the DoxX family.</text>
</comment>
<evidence type="ECO:0000313" key="9">
    <source>
        <dbReference type="Proteomes" id="UP000550401"/>
    </source>
</evidence>
<evidence type="ECO:0000313" key="8">
    <source>
        <dbReference type="EMBL" id="MBA8886566.1"/>
    </source>
</evidence>
<evidence type="ECO:0000256" key="3">
    <source>
        <dbReference type="ARBA" id="ARBA00022475"/>
    </source>
</evidence>
<dbReference type="Proteomes" id="UP000550401">
    <property type="component" value="Unassembled WGS sequence"/>
</dbReference>
<dbReference type="InterPro" id="IPR032808">
    <property type="entry name" value="DoxX"/>
</dbReference>
<keyword evidence="5 7" id="KW-1133">Transmembrane helix</keyword>
<dbReference type="RefSeq" id="WP_182529634.1">
    <property type="nucleotide sequence ID" value="NZ_JACGXL010000001.1"/>
</dbReference>
<keyword evidence="4 7" id="KW-0812">Transmembrane</keyword>
<dbReference type="PANTHER" id="PTHR33452:SF1">
    <property type="entry name" value="INNER MEMBRANE PROTEIN YPHA-RELATED"/>
    <property type="match status" value="1"/>
</dbReference>